<evidence type="ECO:0000313" key="1">
    <source>
        <dbReference type="EMBL" id="MBX42676.1"/>
    </source>
</evidence>
<sequence>MQLMAHKGKYSTNCLSTPAKYNHSYRLTQQKYTIH</sequence>
<organism evidence="1">
    <name type="scientific">Rhizophora mucronata</name>
    <name type="common">Asiatic mangrove</name>
    <dbReference type="NCBI Taxonomy" id="61149"/>
    <lineage>
        <taxon>Eukaryota</taxon>
        <taxon>Viridiplantae</taxon>
        <taxon>Streptophyta</taxon>
        <taxon>Embryophyta</taxon>
        <taxon>Tracheophyta</taxon>
        <taxon>Spermatophyta</taxon>
        <taxon>Magnoliopsida</taxon>
        <taxon>eudicotyledons</taxon>
        <taxon>Gunneridae</taxon>
        <taxon>Pentapetalae</taxon>
        <taxon>rosids</taxon>
        <taxon>fabids</taxon>
        <taxon>Malpighiales</taxon>
        <taxon>Rhizophoraceae</taxon>
        <taxon>Rhizophora</taxon>
    </lineage>
</organism>
<dbReference type="AlphaFoldDB" id="A0A2P2NJL0"/>
<proteinExistence type="predicted"/>
<protein>
    <submittedName>
        <fullName evidence="1">Uncharacterized protein</fullName>
    </submittedName>
</protein>
<dbReference type="EMBL" id="GGEC01062192">
    <property type="protein sequence ID" value="MBX42676.1"/>
    <property type="molecule type" value="Transcribed_RNA"/>
</dbReference>
<reference evidence="1" key="1">
    <citation type="submission" date="2018-02" db="EMBL/GenBank/DDBJ databases">
        <title>Rhizophora mucronata_Transcriptome.</title>
        <authorList>
            <person name="Meera S.P."/>
            <person name="Sreeshan A."/>
            <person name="Augustine A."/>
        </authorList>
    </citation>
    <scope>NUCLEOTIDE SEQUENCE</scope>
    <source>
        <tissue evidence="1">Leaf</tissue>
    </source>
</reference>
<accession>A0A2P2NJL0</accession>
<name>A0A2P2NJL0_RHIMU</name>